<evidence type="ECO:0000313" key="4">
    <source>
        <dbReference type="Proteomes" id="UP000274391"/>
    </source>
</evidence>
<dbReference type="InterPro" id="IPR055101">
    <property type="entry name" value="AIPR_N"/>
</dbReference>
<sequence>MSETGIRELFSELGQKSRLEAADANLTTPDAMGTVLARYLEEFEVVTDLQYFHAHARGPHNKSLDIVAVGEDDADASLSIVIAKVMPEFDTSLTRTEINRITSGALDYVQLSLDGWLQGRLDESSTEYDLAAYFADRLSRENFEKIRVFVVTNGRLSSGVKSIPSGKLNEIPVSFQVWDLARLHKAISSPDGMEPVVIDLSGLPGGGVAFVEGGVADESGTTTYLFTLPGQTLASIYDEFGSRVLESNVRGFLSVRGAVNRGIQWTLETDPDLFLAFNNGLTTTATGVSIRRVGGKLVLRSLDGWQIVNGGQTTASMWYFLNRIKKRNPELAKNLDRVFIQVKLVVVSKQSALHLVPLIAKYANSQNKVSVSDLFSNSPFHQALDDVSKRVLAPAVDGSQYETHWFYERARGAYDNQRARLAGRKLRQFDLEHPKDQRFEKLDVARVANIWSGAPHIVSKGAQSSFVHFSKEVGTKYDNSTSDVNSEYFKQLVAQLIISRDARRVVLDAPWYSTGYLANIVAYGVSKLVHDVANTPGAGGLDFDRVWRDQKTPAELLAALDVACEAALRHLTDENRPQSNVTQWAKQEQSWKQFRDQRLTYPDSLNNVVVSAGTNKRRRKSAAKEQQVENELLDYVAATRLPVTRWRQLLQHDETAHVLTDTERGIVTLLANSNPINENQWVALSRGLTRLKKQGIWT</sequence>
<dbReference type="InterPro" id="IPR018891">
    <property type="entry name" value="AIPR_C"/>
</dbReference>
<evidence type="ECO:0000259" key="2">
    <source>
        <dbReference type="Pfam" id="PF22879"/>
    </source>
</evidence>
<dbReference type="Proteomes" id="UP000274391">
    <property type="component" value="Unassembled WGS sequence"/>
</dbReference>
<dbReference type="EMBL" id="RQVS01000008">
    <property type="protein sequence ID" value="RRJ86649.1"/>
    <property type="molecule type" value="Genomic_DNA"/>
</dbReference>
<evidence type="ECO:0000313" key="3">
    <source>
        <dbReference type="EMBL" id="RRJ86649.1"/>
    </source>
</evidence>
<reference evidence="3 4" key="1">
    <citation type="submission" date="2018-11" db="EMBL/GenBank/DDBJ databases">
        <title>YIM 102482-1 draft genome.</title>
        <authorList>
            <person name="Li G."/>
            <person name="Jiang Y."/>
        </authorList>
    </citation>
    <scope>NUCLEOTIDE SEQUENCE [LARGE SCALE GENOMIC DNA]</scope>
    <source>
        <strain evidence="3 4">YIM 102482-1</strain>
    </source>
</reference>
<feature type="domain" description="Abortive phage infection protein C-terminal" evidence="1">
    <location>
        <begin position="245"/>
        <end position="571"/>
    </location>
</feature>
<dbReference type="AlphaFoldDB" id="A0A3P3VYY4"/>
<comment type="caution">
    <text evidence="3">The sequence shown here is derived from an EMBL/GenBank/DDBJ whole genome shotgun (WGS) entry which is preliminary data.</text>
</comment>
<organism evidence="3 4">
    <name type="scientific">Gulosibacter macacae</name>
    <dbReference type="NCBI Taxonomy" id="2488791"/>
    <lineage>
        <taxon>Bacteria</taxon>
        <taxon>Bacillati</taxon>
        <taxon>Actinomycetota</taxon>
        <taxon>Actinomycetes</taxon>
        <taxon>Micrococcales</taxon>
        <taxon>Microbacteriaceae</taxon>
        <taxon>Gulosibacter</taxon>
    </lineage>
</organism>
<accession>A0A3P3VYY4</accession>
<proteinExistence type="predicted"/>
<dbReference type="OrthoDB" id="9806213at2"/>
<evidence type="ECO:0008006" key="5">
    <source>
        <dbReference type="Google" id="ProtNLM"/>
    </source>
</evidence>
<dbReference type="Pfam" id="PF10592">
    <property type="entry name" value="AIPR"/>
    <property type="match status" value="1"/>
</dbReference>
<protein>
    <recommendedName>
        <fullName evidence="5">AIPR protein</fullName>
    </recommendedName>
</protein>
<dbReference type="Pfam" id="PF22879">
    <property type="entry name" value="AIPR_N"/>
    <property type="match status" value="1"/>
</dbReference>
<dbReference type="RefSeq" id="WP_124972443.1">
    <property type="nucleotide sequence ID" value="NZ_RQVS01000008.1"/>
</dbReference>
<evidence type="ECO:0000259" key="1">
    <source>
        <dbReference type="Pfam" id="PF10592"/>
    </source>
</evidence>
<name>A0A3P3VYY4_9MICO</name>
<feature type="domain" description="Abortive infection phage resistance protein N-terminal" evidence="2">
    <location>
        <begin position="36"/>
        <end position="185"/>
    </location>
</feature>
<keyword evidence="4" id="KW-1185">Reference proteome</keyword>
<gene>
    <name evidence="3" type="ORF">EG850_08375</name>
</gene>